<proteinExistence type="predicted"/>
<protein>
    <recommendedName>
        <fullName evidence="3">Lipoprotein</fullName>
    </recommendedName>
</protein>
<dbReference type="RefSeq" id="WP_235366401.1">
    <property type="nucleotide sequence ID" value="NZ_CP007511.1"/>
</dbReference>
<gene>
    <name evidence="1" type="ORF">SAMN05660875_104430</name>
</gene>
<reference evidence="1 2" key="1">
    <citation type="submission" date="2016-10" db="EMBL/GenBank/DDBJ databases">
        <authorList>
            <person name="Varghese N."/>
            <person name="Submissions S."/>
        </authorList>
    </citation>
    <scope>NUCLEOTIDE SEQUENCE [LARGE SCALE GENOMIC DNA]</scope>
    <source>
        <strain evidence="1 2">DSM 6083</strain>
    </source>
</reference>
<dbReference type="EMBL" id="FNHO01000004">
    <property type="protein sequence ID" value="SDM41057.1"/>
    <property type="molecule type" value="Genomic_DNA"/>
</dbReference>
<name>A0ABY0R492_9GAMM</name>
<evidence type="ECO:0000313" key="1">
    <source>
        <dbReference type="EMBL" id="SDM41057.1"/>
    </source>
</evidence>
<accession>A0ABY0R492</accession>
<evidence type="ECO:0000313" key="2">
    <source>
        <dbReference type="Proteomes" id="UP000182276"/>
    </source>
</evidence>
<keyword evidence="2" id="KW-1185">Reference proteome</keyword>
<dbReference type="Proteomes" id="UP000182276">
    <property type="component" value="Unassembled WGS sequence"/>
</dbReference>
<organism evidence="1 2">
    <name type="scientific">Stutzerimonas balearica DSM 6083</name>
    <dbReference type="NCBI Taxonomy" id="1123016"/>
    <lineage>
        <taxon>Bacteria</taxon>
        <taxon>Pseudomonadati</taxon>
        <taxon>Pseudomonadota</taxon>
        <taxon>Gammaproteobacteria</taxon>
        <taxon>Pseudomonadales</taxon>
        <taxon>Pseudomonadaceae</taxon>
        <taxon>Stutzerimonas</taxon>
    </lineage>
</organism>
<comment type="caution">
    <text evidence="1">The sequence shown here is derived from an EMBL/GenBank/DDBJ whole genome shotgun (WGS) entry which is preliminary data.</text>
</comment>
<evidence type="ECO:0008006" key="3">
    <source>
        <dbReference type="Google" id="ProtNLM"/>
    </source>
</evidence>
<sequence length="306" mass="34974">MTISIIETGYFFFNMLWISCRSTGTQRQYSPYFFNQYEQEIRRVTSDLINTAVAPKPRPVSPNPLRHVHSLLVIGLSYSMLAGCASLTGNRFTLEGQLPANFAIRAQAHYGVANGCEGRSQTRSFERDFEDAPHEYRFRIPVSYRDGLCEMQLARVGLFIHGRYGDKDWQRTYDNGGLLLVDTLPKGAPGFDASGTLSKTAECTWLFQLSKARSRKGEVSKLLSCNNAGAYLEYSELTNKTVKLNIETNTKEKPYLRGYWLETSHGWKPCTGRWGTHYEELCTARPLFRKFRMNNRECTVYPNCTE</sequence>
<dbReference type="GeneID" id="77262320"/>